<gene>
    <name evidence="1" type="ORF">HKBW3S03_02040</name>
</gene>
<dbReference type="EMBL" id="BLRU01000497">
    <property type="protein sequence ID" value="GFP20537.1"/>
    <property type="molecule type" value="Genomic_DNA"/>
</dbReference>
<comment type="caution">
    <text evidence="1">The sequence shown here is derived from an EMBL/GenBank/DDBJ whole genome shotgun (WGS) entry which is preliminary data.</text>
</comment>
<evidence type="ECO:0000313" key="2">
    <source>
        <dbReference type="Proteomes" id="UP000574717"/>
    </source>
</evidence>
<proteinExistence type="predicted"/>
<name>A0A6V8NKB5_9ACTN</name>
<sequence>ETLACAVVVQDARNVSDAVAAKTGVRHETPQVLLIREGECVWNTSHRSITLESLKEATTKN</sequence>
<dbReference type="AlphaFoldDB" id="A0A6V8NKB5"/>
<evidence type="ECO:0000313" key="1">
    <source>
        <dbReference type="EMBL" id="GFP20537.1"/>
    </source>
</evidence>
<dbReference type="Pfam" id="PF11009">
    <property type="entry name" value="BrxC"/>
    <property type="match status" value="1"/>
</dbReference>
<dbReference type="Proteomes" id="UP000574717">
    <property type="component" value="Unassembled WGS sequence"/>
</dbReference>
<accession>A0A6V8NKB5</accession>
<feature type="non-terminal residue" evidence="1">
    <location>
        <position position="1"/>
    </location>
</feature>
<organism evidence="1 2">
    <name type="scientific">Candidatus Hakubella thermalkaliphila</name>
    <dbReference type="NCBI Taxonomy" id="2754717"/>
    <lineage>
        <taxon>Bacteria</taxon>
        <taxon>Bacillati</taxon>
        <taxon>Actinomycetota</taxon>
        <taxon>Actinomycetota incertae sedis</taxon>
        <taxon>Candidatus Hakubellales</taxon>
        <taxon>Candidatus Hakubellaceae</taxon>
        <taxon>Candidatus Hakubella</taxon>
    </lineage>
</organism>
<protein>
    <submittedName>
        <fullName evidence="1">Uncharacterized protein</fullName>
    </submittedName>
</protein>
<dbReference type="RefSeq" id="WP_176237425.1">
    <property type="nucleotide sequence ID" value="NZ_BLRU01000497.1"/>
</dbReference>
<dbReference type="Gene3D" id="3.40.30.10">
    <property type="entry name" value="Glutaredoxin"/>
    <property type="match status" value="1"/>
</dbReference>
<dbReference type="InterPro" id="IPR022551">
    <property type="entry name" value="BrxC"/>
</dbReference>
<reference evidence="1 2" key="1">
    <citation type="journal article" date="2020" name="Front. Microbiol.">
        <title>Single-cell genomics of novel Actinobacteria with the Wood-Ljungdahl pathway discovered in a serpentinizing system.</title>
        <authorList>
            <person name="Merino N."/>
            <person name="Kawai M."/>
            <person name="Boyd E.S."/>
            <person name="Colman D.R."/>
            <person name="McGlynn S.E."/>
            <person name="Nealson K.H."/>
            <person name="Kurokawa K."/>
            <person name="Hongoh Y."/>
        </authorList>
    </citation>
    <scope>NUCLEOTIDE SEQUENCE [LARGE SCALE GENOMIC DNA]</scope>
    <source>
        <strain evidence="1 2">S03</strain>
    </source>
</reference>